<evidence type="ECO:0000313" key="6">
    <source>
        <dbReference type="Proteomes" id="UP000799324"/>
    </source>
</evidence>
<dbReference type="AlphaFoldDB" id="A0A6A6T342"/>
<feature type="region of interest" description="Disordered" evidence="3">
    <location>
        <begin position="340"/>
        <end position="377"/>
    </location>
</feature>
<dbReference type="GO" id="GO:0005634">
    <property type="term" value="C:nucleus"/>
    <property type="evidence" value="ECO:0007669"/>
    <property type="project" value="UniProtKB-SubCell"/>
</dbReference>
<feature type="compositionally biased region" description="Polar residues" evidence="3">
    <location>
        <begin position="565"/>
        <end position="584"/>
    </location>
</feature>
<dbReference type="InterPro" id="IPR028942">
    <property type="entry name" value="WHIM1_dom"/>
</dbReference>
<comment type="subcellular location">
    <subcellularLocation>
        <location evidence="1">Nucleus</location>
    </subcellularLocation>
</comment>
<gene>
    <name evidence="5" type="ORF">K491DRAFT_602307</name>
</gene>
<dbReference type="Proteomes" id="UP000799324">
    <property type="component" value="Unassembled WGS sequence"/>
</dbReference>
<evidence type="ECO:0000256" key="3">
    <source>
        <dbReference type="SAM" id="MobiDB-lite"/>
    </source>
</evidence>
<feature type="compositionally biased region" description="Low complexity" evidence="3">
    <location>
        <begin position="1"/>
        <end position="13"/>
    </location>
</feature>
<feature type="domain" description="WHIM1" evidence="4">
    <location>
        <begin position="161"/>
        <end position="196"/>
    </location>
</feature>
<evidence type="ECO:0000256" key="2">
    <source>
        <dbReference type="ARBA" id="ARBA00023242"/>
    </source>
</evidence>
<evidence type="ECO:0000313" key="5">
    <source>
        <dbReference type="EMBL" id="KAF2653727.1"/>
    </source>
</evidence>
<feature type="region of interest" description="Disordered" evidence="3">
    <location>
        <begin position="391"/>
        <end position="648"/>
    </location>
</feature>
<organism evidence="5 6">
    <name type="scientific">Lophiostoma macrostomum CBS 122681</name>
    <dbReference type="NCBI Taxonomy" id="1314788"/>
    <lineage>
        <taxon>Eukaryota</taxon>
        <taxon>Fungi</taxon>
        <taxon>Dikarya</taxon>
        <taxon>Ascomycota</taxon>
        <taxon>Pezizomycotina</taxon>
        <taxon>Dothideomycetes</taxon>
        <taxon>Pleosporomycetidae</taxon>
        <taxon>Pleosporales</taxon>
        <taxon>Lophiostomataceae</taxon>
        <taxon>Lophiostoma</taxon>
    </lineage>
</organism>
<keyword evidence="6" id="KW-1185">Reference proteome</keyword>
<evidence type="ECO:0000256" key="1">
    <source>
        <dbReference type="ARBA" id="ARBA00004123"/>
    </source>
</evidence>
<dbReference type="OrthoDB" id="349045at2759"/>
<evidence type="ECO:0000259" key="4">
    <source>
        <dbReference type="Pfam" id="PF15612"/>
    </source>
</evidence>
<dbReference type="EMBL" id="MU004376">
    <property type="protein sequence ID" value="KAF2653727.1"/>
    <property type="molecule type" value="Genomic_DNA"/>
</dbReference>
<keyword evidence="2" id="KW-0539">Nucleus</keyword>
<feature type="region of interest" description="Disordered" evidence="3">
    <location>
        <begin position="1"/>
        <end position="70"/>
    </location>
</feature>
<feature type="compositionally biased region" description="Acidic residues" evidence="3">
    <location>
        <begin position="446"/>
        <end position="481"/>
    </location>
</feature>
<dbReference type="PANTHER" id="PTHR42107:SF1">
    <property type="entry name" value="WHIM1 DOMAIN-CONTAINING PROTEIN"/>
    <property type="match status" value="1"/>
</dbReference>
<feature type="compositionally biased region" description="Pro residues" evidence="3">
    <location>
        <begin position="618"/>
        <end position="642"/>
    </location>
</feature>
<sequence length="648" mass="71116">MTDSDSSLSSPPSTDDEMVEAVAPVKVPATTPQKKKKKKNGTILSFFKSPSPVRKKRPASPTHEPVPEDNPDIAFIVMFRSRFTDAFPPKSPHFGPQDLERGVAEGMPSPQIESLLCALLALLLNRKKPVEKGHYGRALEEAIQTHRLQWPSEWKGVNPLNGGRSFNTMTPAERLTLFKNLVLWALHDSEVVNNMIKDSYKSRTSKEKNDTNIPLSVQPWGRDGDSRRYWLVEGQDNTPFRVYRESNPKLKTVTWWNVAGSIDDIRALAQKLDDEDGTREAKQLSEKMRNALPRFEATEEKRKRREYRLGRQAAFTRPEPGFSLYEGRTRGKRMKYTFSDEEEEYSDALGIRRSNRHSGRDTPAAPSGPTVTASGRQVRSRATGLYGEILHAGQVTDAPSPASGDYARSDASEEPQPHGRPTRGNANAVNGAPRGRKHIETYNSVDEMDDEDDATSWDGGDEDEEDDGDQMDLNDDEDDDGGVSSGDDEPKRLVVRLRYPKGAFDPAKKPVQAQTAPPGENARRSAPSGPPPVVNALPPALASAAAQPTTAPPPQTAAVAPQNGIAIQQPPSFASGIQQLSTPPGNDVIPPKVESHFSAPTPPYVAPVETAHVVRQPAAPPQYQPDALPPNPFQPAPLPHPTPASTWQ</sequence>
<dbReference type="Pfam" id="PF15612">
    <property type="entry name" value="WHIM1"/>
    <property type="match status" value="1"/>
</dbReference>
<feature type="compositionally biased region" description="Low complexity" evidence="3">
    <location>
        <begin position="534"/>
        <end position="549"/>
    </location>
</feature>
<protein>
    <recommendedName>
        <fullName evidence="4">WHIM1 domain-containing protein</fullName>
    </recommendedName>
</protein>
<feature type="compositionally biased region" description="Basic and acidic residues" evidence="3">
    <location>
        <begin position="407"/>
        <end position="417"/>
    </location>
</feature>
<proteinExistence type="predicted"/>
<dbReference type="PANTHER" id="PTHR42107">
    <property type="entry name" value="YALI0D24453P"/>
    <property type="match status" value="1"/>
</dbReference>
<accession>A0A6A6T342</accession>
<name>A0A6A6T342_9PLEO</name>
<reference evidence="5" key="1">
    <citation type="journal article" date="2020" name="Stud. Mycol.">
        <title>101 Dothideomycetes genomes: a test case for predicting lifestyles and emergence of pathogens.</title>
        <authorList>
            <person name="Haridas S."/>
            <person name="Albert R."/>
            <person name="Binder M."/>
            <person name="Bloem J."/>
            <person name="Labutti K."/>
            <person name="Salamov A."/>
            <person name="Andreopoulos B."/>
            <person name="Baker S."/>
            <person name="Barry K."/>
            <person name="Bills G."/>
            <person name="Bluhm B."/>
            <person name="Cannon C."/>
            <person name="Castanera R."/>
            <person name="Culley D."/>
            <person name="Daum C."/>
            <person name="Ezra D."/>
            <person name="Gonzalez J."/>
            <person name="Henrissat B."/>
            <person name="Kuo A."/>
            <person name="Liang C."/>
            <person name="Lipzen A."/>
            <person name="Lutzoni F."/>
            <person name="Magnuson J."/>
            <person name="Mondo S."/>
            <person name="Nolan M."/>
            <person name="Ohm R."/>
            <person name="Pangilinan J."/>
            <person name="Park H.-J."/>
            <person name="Ramirez L."/>
            <person name="Alfaro M."/>
            <person name="Sun H."/>
            <person name="Tritt A."/>
            <person name="Yoshinaga Y."/>
            <person name="Zwiers L.-H."/>
            <person name="Turgeon B."/>
            <person name="Goodwin S."/>
            <person name="Spatafora J."/>
            <person name="Crous P."/>
            <person name="Grigoriev I."/>
        </authorList>
    </citation>
    <scope>NUCLEOTIDE SEQUENCE</scope>
    <source>
        <strain evidence="5">CBS 122681</strain>
    </source>
</reference>